<comment type="caution">
    <text evidence="3">The sequence shown here is derived from an EMBL/GenBank/DDBJ whole genome shotgun (WGS) entry which is preliminary data.</text>
</comment>
<evidence type="ECO:0000313" key="4">
    <source>
        <dbReference type="Proteomes" id="UP000568022"/>
    </source>
</evidence>
<feature type="compositionally biased region" description="Basic and acidic residues" evidence="1">
    <location>
        <begin position="319"/>
        <end position="331"/>
    </location>
</feature>
<dbReference type="EMBL" id="JACHJE010000009">
    <property type="protein sequence ID" value="MBB5127424.1"/>
    <property type="molecule type" value="Genomic_DNA"/>
</dbReference>
<feature type="signal peptide" evidence="2">
    <location>
        <begin position="1"/>
        <end position="25"/>
    </location>
</feature>
<organism evidence="3 4">
    <name type="scientific">Streptomyces griseoloalbus</name>
    <dbReference type="NCBI Taxonomy" id="67303"/>
    <lineage>
        <taxon>Bacteria</taxon>
        <taxon>Bacillati</taxon>
        <taxon>Actinomycetota</taxon>
        <taxon>Actinomycetes</taxon>
        <taxon>Kitasatosporales</taxon>
        <taxon>Streptomycetaceae</taxon>
        <taxon>Streptomyces</taxon>
    </lineage>
</organism>
<feature type="chain" id="PRO_5030808428" evidence="2">
    <location>
        <begin position="26"/>
        <end position="425"/>
    </location>
</feature>
<proteinExistence type="predicted"/>
<reference evidence="3 4" key="1">
    <citation type="submission" date="2020-08" db="EMBL/GenBank/DDBJ databases">
        <title>Genomic Encyclopedia of Type Strains, Phase III (KMG-III): the genomes of soil and plant-associated and newly described type strains.</title>
        <authorList>
            <person name="Whitman W."/>
        </authorList>
    </citation>
    <scope>NUCLEOTIDE SEQUENCE [LARGE SCALE GENOMIC DNA]</scope>
    <source>
        <strain evidence="3 4">CECT 3226</strain>
    </source>
</reference>
<evidence type="ECO:0000313" key="3">
    <source>
        <dbReference type="EMBL" id="MBB5127424.1"/>
    </source>
</evidence>
<dbReference type="PANTHER" id="PTHR36842">
    <property type="entry name" value="PROTEIN TOLB HOMOLOG"/>
    <property type="match status" value="1"/>
</dbReference>
<keyword evidence="2" id="KW-0732">Signal</keyword>
<accession>A0A7W8BTL0</accession>
<feature type="region of interest" description="Disordered" evidence="1">
    <location>
        <begin position="319"/>
        <end position="338"/>
    </location>
</feature>
<dbReference type="Proteomes" id="UP000568022">
    <property type="component" value="Unassembled WGS sequence"/>
</dbReference>
<sequence>MHRAMRGACVAVIAGAMVALSATQAAPATGPGTERVTLSATGEQADGAAYGPRLSTDGRFAAFSANASNLVPGDTNGLTDVFVRDLREGTVERVSVSSDGAQADGDSSALGISADGRYVLFRSRAGNLVHWDDPPADTGVHDIYLHDRRTGRTERISVGLDGGSAHAGGAVMSANARHIAFNAKADRMESDPGDLFGAVYVLDRRTGAVERISNRDRPTNPAILDGISADGTFVAYTQSVPRSSYGATWVHDRRTGTEEQVNVRADGTPAQRYAMPASLSADGRTVAFQYWGDDLVPGEEPGDDIHLYVRDLRTDVTRRVDSGPAGEHRPQEPVLSPDGRYVAYRAEPRLADGGLGPSNVYLRDLRTGSTRLISESVTSGPVTDASVTVSWVGAGARRIGLGSESAQLVPDDTNGHYDGFVRRLR</sequence>
<dbReference type="InterPro" id="IPR011042">
    <property type="entry name" value="6-blade_b-propeller_TolB-like"/>
</dbReference>
<dbReference type="AlphaFoldDB" id="A0A7W8BTL0"/>
<dbReference type="Gene3D" id="2.120.10.30">
    <property type="entry name" value="TolB, C-terminal domain"/>
    <property type="match status" value="2"/>
</dbReference>
<protein>
    <submittedName>
        <fullName evidence="3">Tol biopolymer transport system component</fullName>
    </submittedName>
</protein>
<name>A0A7W8BTL0_9ACTN</name>
<keyword evidence="4" id="KW-1185">Reference proteome</keyword>
<evidence type="ECO:0000256" key="1">
    <source>
        <dbReference type="SAM" id="MobiDB-lite"/>
    </source>
</evidence>
<evidence type="ECO:0000256" key="2">
    <source>
        <dbReference type="SAM" id="SignalP"/>
    </source>
</evidence>
<dbReference type="SUPFAM" id="SSF82171">
    <property type="entry name" value="DPP6 N-terminal domain-like"/>
    <property type="match status" value="1"/>
</dbReference>
<gene>
    <name evidence="3" type="ORF">FHS32_004172</name>
</gene>